<dbReference type="InterPro" id="IPR036278">
    <property type="entry name" value="Sialidase_sf"/>
</dbReference>
<feature type="chain" id="PRO_5037254397" description="Glycosyl hydrolases family 43" evidence="1">
    <location>
        <begin position="19"/>
        <end position="1104"/>
    </location>
</feature>
<gene>
    <name evidence="2" type="ORF">JIN78_00695</name>
</gene>
<evidence type="ECO:0000313" key="2">
    <source>
        <dbReference type="EMBL" id="MBK1832561.1"/>
    </source>
</evidence>
<dbReference type="SUPFAM" id="SSF50939">
    <property type="entry name" value="Sialidases"/>
    <property type="match status" value="2"/>
</dbReference>
<protein>
    <recommendedName>
        <fullName evidence="4">Glycosyl hydrolases family 43</fullName>
    </recommendedName>
</protein>
<keyword evidence="3" id="KW-1185">Reference proteome</keyword>
<accession>A0A934VKY5</accession>
<dbReference type="AlphaFoldDB" id="A0A934VKY5"/>
<sequence>MKRQLLCLLSLLTASASAYDWKVVSPEAGVLTYTKAATDGTRVVLGGLDGLLHTTTDFVHFEDVSLDTRLDVLRLEEHEGIWCALLGQPGFGGASTLPSLDGAVAFSLDGRKWTLKTPPEVASSSRLTALAAGPEGWLVGSGLNGDQAPVGFLTRDGLSWDEVPLASDDPSGFPWTNQLAYANGIWLGFSGNGVNRSLEGRIWQSLPETPRFDRVTDWAYQDGIWLAGAYRSTDDGTTWTTSGVSGGLGQRDGAFFASGEHGAIFYSTNGQNWAQVRTTNDHYAANTLKDFVTFRGRTYAVGEGGLILENDPSSPSLWTVLRGHSIAPNHEVGSFEEGLVFDGSSFVAIGTMNNGLLVKSSSDGESWETKVTNSQISSLSRPIAGNGITLFIGIDQSFANQWERSRQFSFAHGTLTSLPKPTEINGVKRLTLSGFAEGQFFLSGYRDVDTSNAKLVIFTSPNGQNWVERLSVDLLTNNGNFGDPLVSVVHTGSDYYLLYSKVYNGNATAWRSSDLVNWTTVSTNLGYADREGLAFGSGRFVYTEATSGTRYSDDGSLYFSASGPPTGGGFDGGSNLSTNGSRFLMKTEARLWESSDGIHWTAYREDQSLRLSSHFVFAKDKIVTLASRQEGSYLLQYILATEDIPFPEPEYRFLTDGLSLAAEEGLALVEVQHVPDRDLTTSLTENGNPAAEVSFQTSTASDYENVVSQAAVRLPAASEPGAVRTFVLGEGSAAGQTFAIQTAPPLQGDLYSAFETSAFDADERARGDSAFLADPDGDGAVNGFEHLFGLDPKVPDGPMPSIGLEPVPGEPGYQQLVVRVPRIALGGDVDFEVQTSRGLDRFGPLPLAQLSAEPLAEDPTWITGELRSIPFRGSASRFFRYAGIPYFDEGFTGQAEFTGSDTFASPSLSSGLWNPVSPDGPLPGNLTFEQINGEMLLSGGSTSTEGMAALQWKQPFPVDRSWQVQLDFATGAVTPASSGHAYAGVGLILLTELSPEGFAAGASFEPGPEPRLYVQSGENENEYPAAGGAGTLRITFDRTSDVLVTSYRPQGGTRFIELESRSNPFPGGTPPLSLLAVCEARNVRLDEPLRFDNFRAATQSEETE</sequence>
<reference evidence="2" key="1">
    <citation type="submission" date="2021-01" db="EMBL/GenBank/DDBJ databases">
        <title>Modified the classification status of verrucomicrobia.</title>
        <authorList>
            <person name="Feng X."/>
        </authorList>
    </citation>
    <scope>NUCLEOTIDE SEQUENCE</scope>
    <source>
        <strain evidence="2">KCTC 12986</strain>
    </source>
</reference>
<feature type="signal peptide" evidence="1">
    <location>
        <begin position="1"/>
        <end position="18"/>
    </location>
</feature>
<dbReference type="RefSeq" id="WP_200389993.1">
    <property type="nucleotide sequence ID" value="NZ_JAENIO010000001.1"/>
</dbReference>
<organism evidence="2 3">
    <name type="scientific">Roseibacillus ishigakijimensis</name>
    <dbReference type="NCBI Taxonomy" id="454146"/>
    <lineage>
        <taxon>Bacteria</taxon>
        <taxon>Pseudomonadati</taxon>
        <taxon>Verrucomicrobiota</taxon>
        <taxon>Verrucomicrobiia</taxon>
        <taxon>Verrucomicrobiales</taxon>
        <taxon>Verrucomicrobiaceae</taxon>
        <taxon>Roseibacillus</taxon>
    </lineage>
</organism>
<proteinExistence type="predicted"/>
<evidence type="ECO:0000256" key="1">
    <source>
        <dbReference type="SAM" id="SignalP"/>
    </source>
</evidence>
<dbReference type="EMBL" id="JAENIO010000001">
    <property type="protein sequence ID" value="MBK1832561.1"/>
    <property type="molecule type" value="Genomic_DNA"/>
</dbReference>
<evidence type="ECO:0000313" key="3">
    <source>
        <dbReference type="Proteomes" id="UP000604083"/>
    </source>
</evidence>
<keyword evidence="1" id="KW-0732">Signal</keyword>
<evidence type="ECO:0008006" key="4">
    <source>
        <dbReference type="Google" id="ProtNLM"/>
    </source>
</evidence>
<name>A0A934VKY5_9BACT</name>
<comment type="caution">
    <text evidence="2">The sequence shown here is derived from an EMBL/GenBank/DDBJ whole genome shotgun (WGS) entry which is preliminary data.</text>
</comment>
<dbReference type="Proteomes" id="UP000604083">
    <property type="component" value="Unassembled WGS sequence"/>
</dbReference>